<organism evidence="5 6">
    <name type="scientific">Jiangella rhizosphaerae</name>
    <dbReference type="NCBI Taxonomy" id="2293569"/>
    <lineage>
        <taxon>Bacteria</taxon>
        <taxon>Bacillati</taxon>
        <taxon>Actinomycetota</taxon>
        <taxon>Actinomycetes</taxon>
        <taxon>Jiangellales</taxon>
        <taxon>Jiangellaceae</taxon>
        <taxon>Jiangella</taxon>
    </lineage>
</organism>
<proteinExistence type="inferred from homology"/>
<sequence>PESHAYSFAHLVYASAWLKRHYPAAFTVSLLNNQPMGFYSPQSLVDDARRHGLTIRGVDINASTANATLEEHVPVMPGHPHAPAGDQPAIRLGLTSVRNLGDDVAVRIAAARPYTDLADLVRRADVPHPALDALATAGAFACFGLDRRAALWKAGAVAHIRADQLPGTTPSDLTPPPLPAMTAVEQTFADLWATGVSPDSRPVQHIRDHLTAAGATPAAHLPTLRAGQRLRVGGLVTHRQRPPTAGGVVFLNLEDETGMINVICPAKIWERQRRIALNSNALLIDGTLERSDGATNLLAGRLTPLTVTTTGRSRDFR</sequence>
<name>A0A418KX29_9ACTN</name>
<dbReference type="AlphaFoldDB" id="A0A418KX29"/>
<dbReference type="Pfam" id="PF01336">
    <property type="entry name" value="tRNA_anti-codon"/>
    <property type="match status" value="1"/>
</dbReference>
<dbReference type="Gene3D" id="1.10.150.870">
    <property type="match status" value="1"/>
</dbReference>
<dbReference type="Proteomes" id="UP000284057">
    <property type="component" value="Unassembled WGS sequence"/>
</dbReference>
<dbReference type="InterPro" id="IPR029460">
    <property type="entry name" value="DNAPol_HHH"/>
</dbReference>
<feature type="domain" description="OB" evidence="3">
    <location>
        <begin position="231"/>
        <end position="305"/>
    </location>
</feature>
<evidence type="ECO:0000313" key="5">
    <source>
        <dbReference type="EMBL" id="RIQ36970.1"/>
    </source>
</evidence>
<dbReference type="RefSeq" id="WP_325049266.1">
    <property type="nucleotide sequence ID" value="NZ_QUAL01000012.1"/>
</dbReference>
<dbReference type="EMBL" id="QUAL01000012">
    <property type="protein sequence ID" value="RIQ36970.1"/>
    <property type="molecule type" value="Genomic_DNA"/>
</dbReference>
<dbReference type="Pfam" id="PF14579">
    <property type="entry name" value="HHH_6"/>
    <property type="match status" value="1"/>
</dbReference>
<accession>A0A418KX29</accession>
<dbReference type="CDD" id="cd04485">
    <property type="entry name" value="DnaE_OBF"/>
    <property type="match status" value="1"/>
</dbReference>
<evidence type="ECO:0000259" key="4">
    <source>
        <dbReference type="Pfam" id="PF14579"/>
    </source>
</evidence>
<protein>
    <recommendedName>
        <fullName evidence="2">Error-prone DNA polymerase</fullName>
    </recommendedName>
</protein>
<dbReference type="PANTHER" id="PTHR32294">
    <property type="entry name" value="DNA POLYMERASE III SUBUNIT ALPHA"/>
    <property type="match status" value="1"/>
</dbReference>
<dbReference type="InterPro" id="IPR004365">
    <property type="entry name" value="NA-bd_OB_tRNA"/>
</dbReference>
<comment type="caution">
    <text evidence="5">The sequence shown here is derived from an EMBL/GenBank/DDBJ whole genome shotgun (WGS) entry which is preliminary data.</text>
</comment>
<dbReference type="InterPro" id="IPR004805">
    <property type="entry name" value="DnaE2/DnaE/PolC"/>
</dbReference>
<reference evidence="5 6" key="1">
    <citation type="submission" date="2018-09" db="EMBL/GenBank/DDBJ databases">
        <title>Isolation, diversity and antifungal activity of actinobacteria from wheat.</title>
        <authorList>
            <person name="Han C."/>
        </authorList>
    </citation>
    <scope>NUCLEOTIDE SEQUENCE [LARGE SCALE GENOMIC DNA]</scope>
    <source>
        <strain evidence="5 6">NEAU-YY265</strain>
    </source>
</reference>
<evidence type="ECO:0000256" key="1">
    <source>
        <dbReference type="ARBA" id="ARBA00007391"/>
    </source>
</evidence>
<feature type="non-terminal residue" evidence="5">
    <location>
        <position position="1"/>
    </location>
</feature>
<comment type="similarity">
    <text evidence="1">Belongs to the DNA polymerase type-C family. DnaE2 subfamily.</text>
</comment>
<evidence type="ECO:0000259" key="3">
    <source>
        <dbReference type="Pfam" id="PF01336"/>
    </source>
</evidence>
<evidence type="ECO:0000313" key="6">
    <source>
        <dbReference type="Proteomes" id="UP000284057"/>
    </source>
</evidence>
<dbReference type="GO" id="GO:0006260">
    <property type="term" value="P:DNA replication"/>
    <property type="evidence" value="ECO:0007669"/>
    <property type="project" value="InterPro"/>
</dbReference>
<gene>
    <name evidence="5" type="ORF">DY240_01160</name>
</gene>
<evidence type="ECO:0000256" key="2">
    <source>
        <dbReference type="ARBA" id="ARBA00017273"/>
    </source>
</evidence>
<feature type="domain" description="DNA polymerase helix-hairpin-helix motif" evidence="4">
    <location>
        <begin position="52"/>
        <end position="149"/>
    </location>
</feature>
<keyword evidence="6" id="KW-1185">Reference proteome</keyword>
<dbReference type="PANTHER" id="PTHR32294:SF4">
    <property type="entry name" value="ERROR-PRONE DNA POLYMERASE"/>
    <property type="match status" value="1"/>
</dbReference>
<dbReference type="GO" id="GO:0008408">
    <property type="term" value="F:3'-5' exonuclease activity"/>
    <property type="evidence" value="ECO:0007669"/>
    <property type="project" value="InterPro"/>
</dbReference>
<dbReference type="GO" id="GO:0003676">
    <property type="term" value="F:nucleic acid binding"/>
    <property type="evidence" value="ECO:0007669"/>
    <property type="project" value="InterPro"/>
</dbReference>